<dbReference type="EMBL" id="JACDUU010000006">
    <property type="protein sequence ID" value="MBA2872370.1"/>
    <property type="molecule type" value="Genomic_DNA"/>
</dbReference>
<feature type="compositionally biased region" description="Basic and acidic residues" evidence="1">
    <location>
        <begin position="1"/>
        <end position="20"/>
    </location>
</feature>
<proteinExistence type="predicted"/>
<reference evidence="2 3" key="1">
    <citation type="submission" date="2020-07" db="EMBL/GenBank/DDBJ databases">
        <title>Genomic Encyclopedia of Type Strains, Phase IV (KMG-IV): sequencing the most valuable type-strain genomes for metagenomic binning, comparative biology and taxonomic classification.</title>
        <authorList>
            <person name="Goeker M."/>
        </authorList>
    </citation>
    <scope>NUCLEOTIDE SEQUENCE [LARGE SCALE GENOMIC DNA]</scope>
    <source>
        <strain evidence="2 3">DSM 25220</strain>
    </source>
</reference>
<evidence type="ECO:0000313" key="2">
    <source>
        <dbReference type="EMBL" id="MBA2872370.1"/>
    </source>
</evidence>
<evidence type="ECO:0000313" key="3">
    <source>
        <dbReference type="Proteomes" id="UP000580891"/>
    </source>
</evidence>
<organism evidence="2 3">
    <name type="scientific">[Anoxybacillus] calidus</name>
    <dbReference type="NCBI Taxonomy" id="575178"/>
    <lineage>
        <taxon>Bacteria</taxon>
        <taxon>Bacillati</taxon>
        <taxon>Bacillota</taxon>
        <taxon>Bacilli</taxon>
        <taxon>Bacillales</taxon>
        <taxon>Anoxybacillaceae</taxon>
        <taxon>Paranoxybacillus</taxon>
    </lineage>
</organism>
<name>A0A7V9Z1U8_9BACL</name>
<dbReference type="Proteomes" id="UP000580891">
    <property type="component" value="Unassembled WGS sequence"/>
</dbReference>
<protein>
    <submittedName>
        <fullName evidence="2">Uncharacterized protein</fullName>
    </submittedName>
</protein>
<feature type="region of interest" description="Disordered" evidence="1">
    <location>
        <begin position="1"/>
        <end position="22"/>
    </location>
</feature>
<evidence type="ECO:0000256" key="1">
    <source>
        <dbReference type="SAM" id="MobiDB-lite"/>
    </source>
</evidence>
<dbReference type="RefSeq" id="WP_181538136.1">
    <property type="nucleotide sequence ID" value="NZ_JACDUU010000006.1"/>
</dbReference>
<gene>
    <name evidence="2" type="ORF">HNQ85_002679</name>
</gene>
<feature type="region of interest" description="Disordered" evidence="1">
    <location>
        <begin position="41"/>
        <end position="61"/>
    </location>
</feature>
<dbReference type="AlphaFoldDB" id="A0A7V9Z1U8"/>
<comment type="caution">
    <text evidence="2">The sequence shown here is derived from an EMBL/GenBank/DDBJ whole genome shotgun (WGS) entry which is preliminary data.</text>
</comment>
<accession>A0A7V9Z1U8</accession>
<sequence>MKKHEDKSVITNEPLERNEMTEDETAMAEFSINASFYANDTHSDMPPTYINNNTPAIKISK</sequence>
<keyword evidence="3" id="KW-1185">Reference proteome</keyword>